<dbReference type="InterPro" id="IPR013325">
    <property type="entry name" value="RNA_pol_sigma_r2"/>
</dbReference>
<protein>
    <submittedName>
        <fullName evidence="4">Sigma-70 family RNA polymerase sigma factor</fullName>
    </submittedName>
</protein>
<dbReference type="RefSeq" id="WP_235052529.1">
    <property type="nucleotide sequence ID" value="NZ_JAKFHA010000006.1"/>
</dbReference>
<sequence>MRAQNPEVTELAAAAQAGDRQARDALLAASLPLVYNVVGRCLDGHGDVDDIVQETMLRVVDRLDGLRDPASYRSWLVAIAMNQVRDRAAAAHARGSAPDLDAVRELPDPKADFVDLTILRLGLSGQRREVAEATRWLDEDDRGLLALWWLEAGGELTRAELADAVGLDARHAAVRVQRMKTQLESARGVVRALAAQPRCPGLDDVVRDWDGRPSGLWRKRILRHTRACDACGARGRGMVPAERLLAGLPLVVPFRAEGAPGPIGGTDPAGAGNADPGLGGDPQFHLDGAPDSGSGGAPDADFGGSLDATSAPGPGTASDLGSASGPALPTPPPARSFALAGTAAVVTLAVLLTLFLWPDSEVPEAAAPPPMPTTSAAPVVAQPAPTEPPPPPTTAPESPTPPALTTPPPSLEQQVLDLVNAERARTGCAPLRLDAKLHTAAQRHADAMAARRFMDHTDPDGKGPAERITAAGYRWSAWGENLGQGPVTAASAVRDWMSSTYHRQNMLDCGFRHMGIGTAPTRGGNGLLWTQVLATPA</sequence>
<reference evidence="4" key="1">
    <citation type="submission" date="2022-01" db="EMBL/GenBank/DDBJ databases">
        <title>Genome-Based Taxonomic Classification of the Phylum Actinobacteria.</title>
        <authorList>
            <person name="Gao Y."/>
        </authorList>
    </citation>
    <scope>NUCLEOTIDE SEQUENCE</scope>
    <source>
        <strain evidence="4">KLBMP 8922</strain>
    </source>
</reference>
<feature type="compositionally biased region" description="Pro residues" evidence="1">
    <location>
        <begin position="385"/>
        <end position="410"/>
    </location>
</feature>
<dbReference type="InterPro" id="IPR014284">
    <property type="entry name" value="RNA_pol_sigma-70_dom"/>
</dbReference>
<dbReference type="InterPro" id="IPR035940">
    <property type="entry name" value="CAP_sf"/>
</dbReference>
<dbReference type="SUPFAM" id="SSF88946">
    <property type="entry name" value="Sigma2 domain of RNA polymerase sigma factors"/>
    <property type="match status" value="1"/>
</dbReference>
<feature type="region of interest" description="Disordered" evidence="1">
    <location>
        <begin position="259"/>
        <end position="329"/>
    </location>
</feature>
<evidence type="ECO:0000313" key="4">
    <source>
        <dbReference type="EMBL" id="MCF2528370.1"/>
    </source>
</evidence>
<dbReference type="CDD" id="cd05379">
    <property type="entry name" value="CAP_bacterial"/>
    <property type="match status" value="1"/>
</dbReference>
<gene>
    <name evidence="4" type="ORF">LZ495_14235</name>
</gene>
<dbReference type="NCBIfam" id="TIGR02937">
    <property type="entry name" value="sigma70-ECF"/>
    <property type="match status" value="1"/>
</dbReference>
<feature type="domain" description="RNA polymerase sigma-70 region 2" evidence="3">
    <location>
        <begin position="28"/>
        <end position="89"/>
    </location>
</feature>
<dbReference type="PANTHER" id="PTHR31157:SF1">
    <property type="entry name" value="SCP DOMAIN-CONTAINING PROTEIN"/>
    <property type="match status" value="1"/>
</dbReference>
<dbReference type="GO" id="GO:0003700">
    <property type="term" value="F:DNA-binding transcription factor activity"/>
    <property type="evidence" value="ECO:0007669"/>
    <property type="project" value="InterPro"/>
</dbReference>
<proteinExistence type="predicted"/>
<dbReference type="PANTHER" id="PTHR31157">
    <property type="entry name" value="SCP DOMAIN-CONTAINING PROTEIN"/>
    <property type="match status" value="1"/>
</dbReference>
<dbReference type="InterPro" id="IPR014044">
    <property type="entry name" value="CAP_dom"/>
</dbReference>
<feature type="domain" description="SCP" evidence="2">
    <location>
        <begin position="416"/>
        <end position="532"/>
    </location>
</feature>
<dbReference type="Pfam" id="PF04542">
    <property type="entry name" value="Sigma70_r2"/>
    <property type="match status" value="1"/>
</dbReference>
<feature type="region of interest" description="Disordered" evidence="1">
    <location>
        <begin position="365"/>
        <end position="410"/>
    </location>
</feature>
<dbReference type="Gene3D" id="3.40.33.10">
    <property type="entry name" value="CAP"/>
    <property type="match status" value="1"/>
</dbReference>
<dbReference type="SUPFAM" id="SSF55797">
    <property type="entry name" value="PR-1-like"/>
    <property type="match status" value="1"/>
</dbReference>
<name>A0AA41PYT6_9ACTN</name>
<organism evidence="4 5">
    <name type="scientific">Yinghuangia soli</name>
    <dbReference type="NCBI Taxonomy" id="2908204"/>
    <lineage>
        <taxon>Bacteria</taxon>
        <taxon>Bacillati</taxon>
        <taxon>Actinomycetota</taxon>
        <taxon>Actinomycetes</taxon>
        <taxon>Kitasatosporales</taxon>
        <taxon>Streptomycetaceae</taxon>
        <taxon>Yinghuangia</taxon>
    </lineage>
</organism>
<dbReference type="GO" id="GO:0006352">
    <property type="term" value="P:DNA-templated transcription initiation"/>
    <property type="evidence" value="ECO:0007669"/>
    <property type="project" value="InterPro"/>
</dbReference>
<dbReference type="Pfam" id="PF00188">
    <property type="entry name" value="CAP"/>
    <property type="match status" value="1"/>
</dbReference>
<comment type="caution">
    <text evidence="4">The sequence shown here is derived from an EMBL/GenBank/DDBJ whole genome shotgun (WGS) entry which is preliminary data.</text>
</comment>
<evidence type="ECO:0000256" key="1">
    <source>
        <dbReference type="SAM" id="MobiDB-lite"/>
    </source>
</evidence>
<evidence type="ECO:0000259" key="3">
    <source>
        <dbReference type="Pfam" id="PF04542"/>
    </source>
</evidence>
<accession>A0AA41PYT6</accession>
<dbReference type="AlphaFoldDB" id="A0AA41PYT6"/>
<dbReference type="InterPro" id="IPR007627">
    <property type="entry name" value="RNA_pol_sigma70_r2"/>
</dbReference>
<dbReference type="EMBL" id="JAKFHA010000006">
    <property type="protein sequence ID" value="MCF2528370.1"/>
    <property type="molecule type" value="Genomic_DNA"/>
</dbReference>
<evidence type="ECO:0000313" key="5">
    <source>
        <dbReference type="Proteomes" id="UP001165378"/>
    </source>
</evidence>
<keyword evidence="5" id="KW-1185">Reference proteome</keyword>
<dbReference type="Gene3D" id="1.10.1740.10">
    <property type="match status" value="1"/>
</dbReference>
<evidence type="ECO:0000259" key="2">
    <source>
        <dbReference type="Pfam" id="PF00188"/>
    </source>
</evidence>
<dbReference type="Proteomes" id="UP001165378">
    <property type="component" value="Unassembled WGS sequence"/>
</dbReference>
<feature type="compositionally biased region" description="Low complexity" evidence="1">
    <location>
        <begin position="373"/>
        <end position="384"/>
    </location>
</feature>